<gene>
    <name evidence="1" type="ORF">HMPREF9370_0688</name>
</gene>
<organism evidence="1 2">
    <name type="scientific">Neisseria wadsworthii 9715</name>
    <dbReference type="NCBI Taxonomy" id="1030841"/>
    <lineage>
        <taxon>Bacteria</taxon>
        <taxon>Pseudomonadati</taxon>
        <taxon>Pseudomonadota</taxon>
        <taxon>Betaproteobacteria</taxon>
        <taxon>Neisseriales</taxon>
        <taxon>Neisseriaceae</taxon>
        <taxon>Neisseria</taxon>
    </lineage>
</organism>
<dbReference type="EMBL" id="AGAZ01000028">
    <property type="protein sequence ID" value="EGZ49377.1"/>
    <property type="molecule type" value="Genomic_DNA"/>
</dbReference>
<proteinExistence type="predicted"/>
<sequence>MAQHNVRLKITFQTGMPLIPTTFIISKLSLSIPYSQPMHLSECAEPFCTITVFVVISLPKYNTQTAGINTTKTNNIPHWSTKIAVLQKFSHMISLNPA</sequence>
<reference evidence="1 2" key="1">
    <citation type="submission" date="2011-06" db="EMBL/GenBank/DDBJ databases">
        <authorList>
            <person name="Muzny D."/>
            <person name="Qin X."/>
            <person name="Deng J."/>
            <person name="Jiang H."/>
            <person name="Liu Y."/>
            <person name="Qu J."/>
            <person name="Song X.-Z."/>
            <person name="Zhang L."/>
            <person name="Thornton R."/>
            <person name="Coyle M."/>
            <person name="Francisco L."/>
            <person name="Jackson L."/>
            <person name="Javaid M."/>
            <person name="Korchina V."/>
            <person name="Kovar C."/>
            <person name="Mata R."/>
            <person name="Mathew T."/>
            <person name="Ngo R."/>
            <person name="Nguyen L."/>
            <person name="Nguyen N."/>
            <person name="Okwuonu G."/>
            <person name="Ongeri F."/>
            <person name="Pham C."/>
            <person name="Simmons D."/>
            <person name="Wilczek-Boney K."/>
            <person name="Hale W."/>
            <person name="Jakkamsetti A."/>
            <person name="Pham P."/>
            <person name="Ruth R."/>
            <person name="San Lucas F."/>
            <person name="Warren J."/>
            <person name="Zhang J."/>
            <person name="Zhao Z."/>
            <person name="Zhou C."/>
            <person name="Zhu D."/>
            <person name="Lee S."/>
            <person name="Bess C."/>
            <person name="Blankenburg K."/>
            <person name="Forbes L."/>
            <person name="Fu Q."/>
            <person name="Gubbala S."/>
            <person name="Hirani K."/>
            <person name="Jayaseelan J.C."/>
            <person name="Lara F."/>
            <person name="Munidasa M."/>
            <person name="Palculict T."/>
            <person name="Patil S."/>
            <person name="Pu L.-L."/>
            <person name="Saada N."/>
            <person name="Tang L."/>
            <person name="Weissenberger G."/>
            <person name="Zhu Y."/>
            <person name="Hemphill L."/>
            <person name="Shang Y."/>
            <person name="Youmans B."/>
            <person name="Ayvaz T."/>
            <person name="Ross M."/>
            <person name="Santibanez J."/>
            <person name="Aqrawi P."/>
            <person name="Gross S."/>
            <person name="Joshi V."/>
            <person name="Fowler G."/>
            <person name="Nazareth L."/>
            <person name="Reid J."/>
            <person name="Worley K."/>
            <person name="Petrosino J."/>
            <person name="Highlander S."/>
            <person name="Gibbs R."/>
        </authorList>
    </citation>
    <scope>NUCLEOTIDE SEQUENCE [LARGE SCALE GENOMIC DNA]</scope>
    <source>
        <strain evidence="1 2">9715</strain>
    </source>
</reference>
<comment type="caution">
    <text evidence="1">The sequence shown here is derived from an EMBL/GenBank/DDBJ whole genome shotgun (WGS) entry which is preliminary data.</text>
</comment>
<name>G4CNM9_9NEIS</name>
<evidence type="ECO:0000313" key="2">
    <source>
        <dbReference type="Proteomes" id="UP000005336"/>
    </source>
</evidence>
<evidence type="ECO:0000313" key="1">
    <source>
        <dbReference type="EMBL" id="EGZ49377.1"/>
    </source>
</evidence>
<keyword evidence="2" id="KW-1185">Reference proteome</keyword>
<dbReference type="Proteomes" id="UP000005336">
    <property type="component" value="Unassembled WGS sequence"/>
</dbReference>
<dbReference type="AlphaFoldDB" id="G4CNM9"/>
<accession>G4CNM9</accession>
<dbReference type="STRING" id="1030841.HMPREF9370_0688"/>
<dbReference type="HOGENOM" id="CLU_2330837_0_0_4"/>
<dbReference type="RefSeq" id="WP_009115834.1">
    <property type="nucleotide sequence ID" value="NZ_JH165159.1"/>
</dbReference>
<protein>
    <submittedName>
        <fullName evidence="1">Uncharacterized protein</fullName>
    </submittedName>
</protein>